<comment type="caution">
    <text evidence="1">The sequence shown here is derived from an EMBL/GenBank/DDBJ whole genome shotgun (WGS) entry which is preliminary data.</text>
</comment>
<proteinExistence type="predicted"/>
<dbReference type="Proteomes" id="UP000295344">
    <property type="component" value="Unassembled WGS sequence"/>
</dbReference>
<dbReference type="EMBL" id="SOAM01000005">
    <property type="protein sequence ID" value="TDS74501.1"/>
    <property type="molecule type" value="Genomic_DNA"/>
</dbReference>
<gene>
    <name evidence="1" type="ORF">CLV52_3684</name>
</gene>
<keyword evidence="2" id="KW-1185">Reference proteome</keyword>
<sequence>MSDEYFVLEPDEAERVHLGRTKWFGQFVPESEAEQARYLLTTDESLWQEFRSVSLLAITLIEAGIDPDPRIKAGSGAIDDTRLTRCSFDGERRRTGAEQGAVHFSTGPGEKQFLVLRISAKGTYCDGSLDVLPCLHDHYLRRTTRAALGRLGFTHEEGRHERHQVHPHRPEHL</sequence>
<dbReference type="RefSeq" id="WP_133767832.1">
    <property type="nucleotide sequence ID" value="NZ_BAAARP010000001.1"/>
</dbReference>
<protein>
    <submittedName>
        <fullName evidence="1">Uncharacterized protein</fullName>
    </submittedName>
</protein>
<accession>A0A4R7FCL3</accession>
<organism evidence="1 2">
    <name type="scientific">Amnibacterium kyonggiense</name>
    <dbReference type="NCBI Taxonomy" id="595671"/>
    <lineage>
        <taxon>Bacteria</taxon>
        <taxon>Bacillati</taxon>
        <taxon>Actinomycetota</taxon>
        <taxon>Actinomycetes</taxon>
        <taxon>Micrococcales</taxon>
        <taxon>Microbacteriaceae</taxon>
        <taxon>Amnibacterium</taxon>
    </lineage>
</organism>
<evidence type="ECO:0000313" key="2">
    <source>
        <dbReference type="Proteomes" id="UP000295344"/>
    </source>
</evidence>
<dbReference type="AlphaFoldDB" id="A0A4R7FCL3"/>
<evidence type="ECO:0000313" key="1">
    <source>
        <dbReference type="EMBL" id="TDS74501.1"/>
    </source>
</evidence>
<name>A0A4R7FCL3_9MICO</name>
<reference evidence="1 2" key="1">
    <citation type="submission" date="2019-03" db="EMBL/GenBank/DDBJ databases">
        <title>Genomic Encyclopedia of Archaeal and Bacterial Type Strains, Phase II (KMG-II): from individual species to whole genera.</title>
        <authorList>
            <person name="Goeker M."/>
        </authorList>
    </citation>
    <scope>NUCLEOTIDE SEQUENCE [LARGE SCALE GENOMIC DNA]</scope>
    <source>
        <strain evidence="1 2">DSM 24782</strain>
    </source>
</reference>